<feature type="domain" description="DNA polymerase II large subunit DP2 catalytic" evidence="7">
    <location>
        <begin position="3"/>
        <end position="92"/>
    </location>
</feature>
<dbReference type="Pfam" id="PF22912">
    <property type="entry name" value="zf-DPOE"/>
    <property type="match status" value="1"/>
</dbReference>
<dbReference type="InterPro" id="IPR004475">
    <property type="entry name" value="PolC_DP2"/>
</dbReference>
<keyword evidence="4" id="KW-0239">DNA-directed DNA polymerase</keyword>
<evidence type="ECO:0000313" key="8">
    <source>
        <dbReference type="EMBL" id="HHF47761.1"/>
    </source>
</evidence>
<evidence type="ECO:0000256" key="5">
    <source>
        <dbReference type="ARBA" id="ARBA00023125"/>
    </source>
</evidence>
<sequence length="220" mass="25664">MPPSVLTAIIDPREVDSEVHNMDICNRYPLEFYKATLRYANPKEFVGIIERVEDRLESEEKYYGLRFTHNTTDIALGVKESAYKTLESMESKLKHQMELAEKILAVDEHDVAERVINSHFLPDIIGNLRAFSRQEFRCVKCNQKFRRIPLSGKCTRCGGNLTLTVHEGSIMKYLGFSKKLAEKYNVSEYTRQRLKLIELETISLFESELKKQITIDRFFE</sequence>
<proteinExistence type="predicted"/>
<keyword evidence="1" id="KW-0808">Transferase</keyword>
<keyword evidence="5" id="KW-0238">DNA-binding</keyword>
<comment type="caution">
    <text evidence="8">The sequence shown here is derived from an EMBL/GenBank/DDBJ whole genome shotgun (WGS) entry which is preliminary data.</text>
</comment>
<evidence type="ECO:0000256" key="2">
    <source>
        <dbReference type="ARBA" id="ARBA00022695"/>
    </source>
</evidence>
<feature type="domain" description="DNA polymerase-epsilon zinc finger" evidence="6">
    <location>
        <begin position="134"/>
        <end position="186"/>
    </location>
</feature>
<evidence type="ECO:0000259" key="6">
    <source>
        <dbReference type="Pfam" id="PF22912"/>
    </source>
</evidence>
<evidence type="ECO:0000256" key="4">
    <source>
        <dbReference type="ARBA" id="ARBA00022932"/>
    </source>
</evidence>
<evidence type="ECO:0000256" key="3">
    <source>
        <dbReference type="ARBA" id="ARBA00022705"/>
    </source>
</evidence>
<dbReference type="AlphaFoldDB" id="A0A7J3TG34"/>
<dbReference type="PANTHER" id="PTHR42210">
    <property type="entry name" value="DNA POLYMERASE II LARGE SUBUNIT"/>
    <property type="match status" value="1"/>
</dbReference>
<evidence type="ECO:0000256" key="1">
    <source>
        <dbReference type="ARBA" id="ARBA00022679"/>
    </source>
</evidence>
<evidence type="ECO:0008006" key="9">
    <source>
        <dbReference type="Google" id="ProtNLM"/>
    </source>
</evidence>
<dbReference type="EMBL" id="DRUC01000011">
    <property type="protein sequence ID" value="HHF47761.1"/>
    <property type="molecule type" value="Genomic_DNA"/>
</dbReference>
<dbReference type="InterPro" id="IPR054475">
    <property type="entry name" value="Znf-DPOE"/>
</dbReference>
<keyword evidence="2" id="KW-0548">Nucleotidyltransferase</keyword>
<dbReference type="PANTHER" id="PTHR42210:SF1">
    <property type="entry name" value="DNA POLYMERASE II LARGE SUBUNIT"/>
    <property type="match status" value="1"/>
</dbReference>
<protein>
    <recommendedName>
        <fullName evidence="9">DNA polymerase II large subunit</fullName>
    </recommendedName>
</protein>
<dbReference type="InterPro" id="IPR056172">
    <property type="entry name" value="PolC_DP2_cat_dom"/>
</dbReference>
<keyword evidence="3" id="KW-0235">DNA replication</keyword>
<dbReference type="GO" id="GO:0003677">
    <property type="term" value="F:DNA binding"/>
    <property type="evidence" value="ECO:0007669"/>
    <property type="project" value="UniProtKB-KW"/>
</dbReference>
<dbReference type="GO" id="GO:0003887">
    <property type="term" value="F:DNA-directed DNA polymerase activity"/>
    <property type="evidence" value="ECO:0007669"/>
    <property type="project" value="UniProtKB-KW"/>
</dbReference>
<dbReference type="Pfam" id="PF24846">
    <property type="entry name" value="PolC_DP2_cat"/>
    <property type="match status" value="1"/>
</dbReference>
<gene>
    <name evidence="8" type="ORF">ENL48_00665</name>
</gene>
<name>A0A7J3TG34_9EURY</name>
<accession>A0A7J3TG34</accession>
<evidence type="ECO:0000259" key="7">
    <source>
        <dbReference type="Pfam" id="PF24846"/>
    </source>
</evidence>
<dbReference type="GO" id="GO:0006260">
    <property type="term" value="P:DNA replication"/>
    <property type="evidence" value="ECO:0007669"/>
    <property type="project" value="UniProtKB-KW"/>
</dbReference>
<organism evidence="8">
    <name type="scientific">Geoglobus ahangari</name>
    <dbReference type="NCBI Taxonomy" id="113653"/>
    <lineage>
        <taxon>Archaea</taxon>
        <taxon>Methanobacteriati</taxon>
        <taxon>Methanobacteriota</taxon>
        <taxon>Archaeoglobi</taxon>
        <taxon>Archaeoglobales</taxon>
        <taxon>Archaeoglobaceae</taxon>
        <taxon>Geoglobus</taxon>
    </lineage>
</organism>
<reference evidence="8" key="1">
    <citation type="journal article" date="2020" name="mSystems">
        <title>Genome- and Community-Level Interaction Insights into Carbon Utilization and Element Cycling Functions of Hydrothermarchaeota in Hydrothermal Sediment.</title>
        <authorList>
            <person name="Zhou Z."/>
            <person name="Liu Y."/>
            <person name="Xu W."/>
            <person name="Pan J."/>
            <person name="Luo Z.H."/>
            <person name="Li M."/>
        </authorList>
    </citation>
    <scope>NUCLEOTIDE SEQUENCE [LARGE SCALE GENOMIC DNA]</scope>
    <source>
        <strain evidence="8">SpSt-10</strain>
    </source>
</reference>